<dbReference type="AlphaFoldDB" id="A0AAV2P043"/>
<dbReference type="EMBL" id="OZ034829">
    <property type="protein sequence ID" value="CAL1685892.1"/>
    <property type="molecule type" value="Genomic_DNA"/>
</dbReference>
<keyword evidence="2" id="KW-1185">Reference proteome</keyword>
<evidence type="ECO:0000313" key="2">
    <source>
        <dbReference type="Proteomes" id="UP001497644"/>
    </source>
</evidence>
<organism evidence="1 2">
    <name type="scientific">Lasius platythorax</name>
    <dbReference type="NCBI Taxonomy" id="488582"/>
    <lineage>
        <taxon>Eukaryota</taxon>
        <taxon>Metazoa</taxon>
        <taxon>Ecdysozoa</taxon>
        <taxon>Arthropoda</taxon>
        <taxon>Hexapoda</taxon>
        <taxon>Insecta</taxon>
        <taxon>Pterygota</taxon>
        <taxon>Neoptera</taxon>
        <taxon>Endopterygota</taxon>
        <taxon>Hymenoptera</taxon>
        <taxon>Apocrita</taxon>
        <taxon>Aculeata</taxon>
        <taxon>Formicoidea</taxon>
        <taxon>Formicidae</taxon>
        <taxon>Formicinae</taxon>
        <taxon>Lasius</taxon>
        <taxon>Lasius</taxon>
    </lineage>
</organism>
<protein>
    <submittedName>
        <fullName evidence="1">Uncharacterized protein</fullName>
    </submittedName>
</protein>
<gene>
    <name evidence="1" type="ORF">LPLAT_LOCUS11296</name>
</gene>
<reference evidence="1" key="1">
    <citation type="submission" date="2024-04" db="EMBL/GenBank/DDBJ databases">
        <authorList>
            <consortium name="Molecular Ecology Group"/>
        </authorList>
    </citation>
    <scope>NUCLEOTIDE SEQUENCE</scope>
</reference>
<proteinExistence type="predicted"/>
<accession>A0AAV2P043</accession>
<dbReference type="Proteomes" id="UP001497644">
    <property type="component" value="Chromosome 6"/>
</dbReference>
<evidence type="ECO:0000313" key="1">
    <source>
        <dbReference type="EMBL" id="CAL1685892.1"/>
    </source>
</evidence>
<sequence>MTAASSLPWKSSERSLRVIHNRVLLSVVHFGRRLRPSMALEAGVATTLSALFYRRQGRVWNYKTVFPARVSLLTPGVAFPTRLRRLLGLPSTEGQSRGIRRWAGLMKGHCVAFHPVSSFF</sequence>
<name>A0AAV2P043_9HYME</name>